<proteinExistence type="predicted"/>
<feature type="transmembrane region" description="Helical" evidence="5">
    <location>
        <begin position="265"/>
        <end position="284"/>
    </location>
</feature>
<reference evidence="7" key="1">
    <citation type="submission" date="2018-12" db="EMBL/GenBank/DDBJ databases">
        <authorList>
            <person name="Syme R.A."/>
            <person name="Farfan-Caceres L."/>
            <person name="Lichtenzveig J."/>
        </authorList>
    </citation>
    <scope>NUCLEOTIDE SEQUENCE</scope>
    <source>
        <strain evidence="7">Al4</strain>
    </source>
</reference>
<dbReference type="OrthoDB" id="440553at2759"/>
<comment type="caution">
    <text evidence="7">The sequence shown here is derived from an EMBL/GenBank/DDBJ whole genome shotgun (WGS) entry which is preliminary data.</text>
</comment>
<protein>
    <recommendedName>
        <fullName evidence="6">Major facilitator superfamily (MFS) profile domain-containing protein</fullName>
    </recommendedName>
</protein>
<dbReference type="EMBL" id="RZGK01000002">
    <property type="protein sequence ID" value="KAF9701930.1"/>
    <property type="molecule type" value="Genomic_DNA"/>
</dbReference>
<sequence length="516" mass="55120">MEAPEIDHTVSGDPEVSPKQYMTGMRLWLAGSGLAMSVFLPSVEVSIVSTSLVTITNEFQSYEKISWVVTAYLIAYTGFLVIWSKLCDIVGLKPTLGMAMIIFIAFSAGCGAATSMDQLIIFRALQGMGGAGVYSITTIGFIQMVPPSFYTQITAVASSLMSLGLILGPLLGGAINQDGQWRWVFYMNLPAGALGLIVCLLAFPNHFPNHIRETTGMREKEGFLGWDLHMLRKVDVVGAMLLLGASVLLVTALEEGDVHFAWESAAIICFFVISGILWAAFIAWQCGCFVSGAPITIAVIGLPQRYQIVNLNSPLDAGVKLLAYAAATPVGVVLASLATGKIRIPFVYVLLVGCALQTTGFALLSTLPVGLDTWPGQHGYSVLTGLGTGCTIGTLYMLAPISVDKKDQALAIGTGLQLRMLGGAVGIAAANSKFNSYLHTKLPGLLQDYQLSAVLHSASSIAALPLDLQTRVREVYGEAYNWQMRVTIGFAAAAFLTVPLIWKKQPLRLGLDGTPE</sequence>
<reference evidence="7" key="2">
    <citation type="submission" date="2020-09" db="EMBL/GenBank/DDBJ databases">
        <title>Reference genome assembly for Australian Ascochyta lentis isolate Al4.</title>
        <authorList>
            <person name="Lee R.C."/>
            <person name="Farfan-Caceres L.M."/>
            <person name="Debler J.W."/>
            <person name="Williams A.H."/>
            <person name="Henares B.M."/>
        </authorList>
    </citation>
    <scope>NUCLEOTIDE SEQUENCE</scope>
    <source>
        <strain evidence="7">Al4</strain>
    </source>
</reference>
<dbReference type="InterPro" id="IPR011701">
    <property type="entry name" value="MFS"/>
</dbReference>
<feature type="transmembrane region" description="Helical" evidence="5">
    <location>
        <begin position="183"/>
        <end position="203"/>
    </location>
</feature>
<feature type="transmembrane region" description="Helical" evidence="5">
    <location>
        <begin position="27"/>
        <end position="53"/>
    </location>
</feature>
<feature type="transmembrane region" description="Helical" evidence="5">
    <location>
        <begin position="65"/>
        <end position="83"/>
    </location>
</feature>
<dbReference type="PROSITE" id="PS50850">
    <property type="entry name" value="MFS"/>
    <property type="match status" value="1"/>
</dbReference>
<feature type="domain" description="Major facilitator superfamily (MFS) profile" evidence="6">
    <location>
        <begin position="30"/>
        <end position="471"/>
    </location>
</feature>
<keyword evidence="2 5" id="KW-0812">Transmembrane</keyword>
<evidence type="ECO:0000256" key="2">
    <source>
        <dbReference type="ARBA" id="ARBA00022692"/>
    </source>
</evidence>
<feature type="transmembrane region" description="Helical" evidence="5">
    <location>
        <begin position="149"/>
        <end position="171"/>
    </location>
</feature>
<dbReference type="Proteomes" id="UP000651452">
    <property type="component" value="Unassembled WGS sequence"/>
</dbReference>
<dbReference type="GO" id="GO:0022857">
    <property type="term" value="F:transmembrane transporter activity"/>
    <property type="evidence" value="ECO:0007669"/>
    <property type="project" value="InterPro"/>
</dbReference>
<evidence type="ECO:0000259" key="6">
    <source>
        <dbReference type="PROSITE" id="PS50850"/>
    </source>
</evidence>
<evidence type="ECO:0000313" key="7">
    <source>
        <dbReference type="EMBL" id="KAF9701930.1"/>
    </source>
</evidence>
<dbReference type="Gene3D" id="1.20.1250.20">
    <property type="entry name" value="MFS general substrate transporter like domains"/>
    <property type="match status" value="1"/>
</dbReference>
<dbReference type="InterPro" id="IPR036259">
    <property type="entry name" value="MFS_trans_sf"/>
</dbReference>
<feature type="transmembrane region" description="Helical" evidence="5">
    <location>
        <begin position="120"/>
        <end position="143"/>
    </location>
</feature>
<dbReference type="PANTHER" id="PTHR23501">
    <property type="entry name" value="MAJOR FACILITATOR SUPERFAMILY"/>
    <property type="match status" value="1"/>
</dbReference>
<organism evidence="7 8">
    <name type="scientific">Ascochyta lentis</name>
    <dbReference type="NCBI Taxonomy" id="205686"/>
    <lineage>
        <taxon>Eukaryota</taxon>
        <taxon>Fungi</taxon>
        <taxon>Dikarya</taxon>
        <taxon>Ascomycota</taxon>
        <taxon>Pezizomycotina</taxon>
        <taxon>Dothideomycetes</taxon>
        <taxon>Pleosporomycetidae</taxon>
        <taxon>Pleosporales</taxon>
        <taxon>Pleosporineae</taxon>
        <taxon>Didymellaceae</taxon>
        <taxon>Ascochyta</taxon>
    </lineage>
</organism>
<keyword evidence="4 5" id="KW-0472">Membrane</keyword>
<dbReference type="GO" id="GO:0005886">
    <property type="term" value="C:plasma membrane"/>
    <property type="evidence" value="ECO:0007669"/>
    <property type="project" value="TreeGrafter"/>
</dbReference>
<evidence type="ECO:0000256" key="5">
    <source>
        <dbReference type="SAM" id="Phobius"/>
    </source>
</evidence>
<feature type="transmembrane region" description="Helical" evidence="5">
    <location>
        <begin position="379"/>
        <end position="398"/>
    </location>
</feature>
<dbReference type="PANTHER" id="PTHR23501:SF43">
    <property type="entry name" value="MULTIDRUG TRANSPORTER, PUTATIVE (AFU_ORTHOLOGUE AFUA_6G03040)-RELATED"/>
    <property type="match status" value="1"/>
</dbReference>
<comment type="subcellular location">
    <subcellularLocation>
        <location evidence="1">Membrane</location>
        <topology evidence="1">Multi-pass membrane protein</topology>
    </subcellularLocation>
</comment>
<feature type="transmembrane region" description="Helical" evidence="5">
    <location>
        <begin position="95"/>
        <end position="113"/>
    </location>
</feature>
<gene>
    <name evidence="7" type="ORF">EKO04_001172</name>
</gene>
<dbReference type="Pfam" id="PF07690">
    <property type="entry name" value="MFS_1"/>
    <property type="match status" value="1"/>
</dbReference>
<feature type="transmembrane region" description="Helical" evidence="5">
    <location>
        <begin position="482"/>
        <end position="502"/>
    </location>
</feature>
<feature type="transmembrane region" description="Helical" evidence="5">
    <location>
        <begin position="236"/>
        <end position="253"/>
    </location>
</feature>
<name>A0A8H7JEP5_9PLEO</name>
<feature type="transmembrane region" description="Helical" evidence="5">
    <location>
        <begin position="346"/>
        <end position="367"/>
    </location>
</feature>
<evidence type="ECO:0000256" key="1">
    <source>
        <dbReference type="ARBA" id="ARBA00004141"/>
    </source>
</evidence>
<feature type="transmembrane region" description="Helical" evidence="5">
    <location>
        <begin position="321"/>
        <end position="339"/>
    </location>
</feature>
<dbReference type="AlphaFoldDB" id="A0A8H7JEP5"/>
<keyword evidence="8" id="KW-1185">Reference proteome</keyword>
<evidence type="ECO:0000256" key="4">
    <source>
        <dbReference type="ARBA" id="ARBA00023136"/>
    </source>
</evidence>
<dbReference type="SUPFAM" id="SSF103473">
    <property type="entry name" value="MFS general substrate transporter"/>
    <property type="match status" value="1"/>
</dbReference>
<evidence type="ECO:0000313" key="8">
    <source>
        <dbReference type="Proteomes" id="UP000651452"/>
    </source>
</evidence>
<dbReference type="InterPro" id="IPR020846">
    <property type="entry name" value="MFS_dom"/>
</dbReference>
<evidence type="ECO:0000256" key="3">
    <source>
        <dbReference type="ARBA" id="ARBA00022989"/>
    </source>
</evidence>
<accession>A0A8H7JEP5</accession>
<keyword evidence="3 5" id="KW-1133">Transmembrane helix</keyword>